<keyword evidence="2" id="KW-1185">Reference proteome</keyword>
<proteinExistence type="predicted"/>
<dbReference type="AlphaFoldDB" id="A0A0K1EH10"/>
<sequence>MTDASLSLDDPGSNTMLSNAETCAVRRRVLILIGIVTVVTSCTTGRIDIYTCPDPCIECAEPCACTEGDCVPPAPIGWEGPILLWHGPPDEAPSCPSHAPAPIYEGHAGLSSEGTCSTCTCTPPVCQFPLGFGVSQIDSSCGGPLLHTELPLGWDGSCLNVDRIHSTLSVVPERAILGGCLPVETSVHRATFGWSTKAMACKSLEPPEACSDRTRICGPKLAASLTGFEVCLFQMSEGKECPAGYGQRRVFYGGVTDDSTCIPCSCAPAEGSRCKTVLGVHREQDCSGNDQDVYASLESTSCREIVAMHPEINSVTGAFLEDQPGSCTPLGGQLVNTGKLLDPVTFCCR</sequence>
<protein>
    <submittedName>
        <fullName evidence="1">Uncharacterized protein</fullName>
    </submittedName>
</protein>
<evidence type="ECO:0000313" key="2">
    <source>
        <dbReference type="Proteomes" id="UP000067626"/>
    </source>
</evidence>
<dbReference type="Proteomes" id="UP000067626">
    <property type="component" value="Chromosome"/>
</dbReference>
<reference evidence="1 2" key="1">
    <citation type="submission" date="2015-07" db="EMBL/GenBank/DDBJ databases">
        <title>Genome analysis of myxobacterium Chondromyces crocatus Cm c5 reveals a high potential for natural compound synthesis and the genetic basis for the loss of fruiting body formation.</title>
        <authorList>
            <person name="Zaburannyi N."/>
            <person name="Bunk B."/>
            <person name="Maier J."/>
            <person name="Overmann J."/>
            <person name="Mueller R."/>
        </authorList>
    </citation>
    <scope>NUCLEOTIDE SEQUENCE [LARGE SCALE GENOMIC DNA]</scope>
    <source>
        <strain evidence="1 2">Cm c5</strain>
    </source>
</reference>
<dbReference type="KEGG" id="ccro:CMC5_042980"/>
<gene>
    <name evidence="1" type="ORF">CMC5_042980</name>
</gene>
<name>A0A0K1EH10_CHOCO</name>
<evidence type="ECO:0000313" key="1">
    <source>
        <dbReference type="EMBL" id="AKT40145.1"/>
    </source>
</evidence>
<organism evidence="1 2">
    <name type="scientific">Chondromyces crocatus</name>
    <dbReference type="NCBI Taxonomy" id="52"/>
    <lineage>
        <taxon>Bacteria</taxon>
        <taxon>Pseudomonadati</taxon>
        <taxon>Myxococcota</taxon>
        <taxon>Polyangia</taxon>
        <taxon>Polyangiales</taxon>
        <taxon>Polyangiaceae</taxon>
        <taxon>Chondromyces</taxon>
    </lineage>
</organism>
<accession>A0A0K1EH10</accession>
<dbReference type="EMBL" id="CP012159">
    <property type="protein sequence ID" value="AKT40145.1"/>
    <property type="molecule type" value="Genomic_DNA"/>
</dbReference>